<dbReference type="Proteomes" id="UP000486351">
    <property type="component" value="Unassembled WGS sequence"/>
</dbReference>
<protein>
    <submittedName>
        <fullName evidence="2">Uncharacterized protein</fullName>
    </submittedName>
</protein>
<comment type="caution">
    <text evidence="2">The sequence shown here is derived from an EMBL/GenBank/DDBJ whole genome shotgun (WGS) entry which is preliminary data.</text>
</comment>
<evidence type="ECO:0000313" key="3">
    <source>
        <dbReference type="Proteomes" id="UP000486351"/>
    </source>
</evidence>
<dbReference type="EMBL" id="QXFY01001797">
    <property type="protein sequence ID" value="KAE9309277.1"/>
    <property type="molecule type" value="Genomic_DNA"/>
</dbReference>
<reference evidence="2 3" key="1">
    <citation type="submission" date="2018-09" db="EMBL/GenBank/DDBJ databases">
        <title>Genomic investigation of the strawberry pathogen Phytophthora fragariae indicates pathogenicity is determined by transcriptional variation in three key races.</title>
        <authorList>
            <person name="Adams T.M."/>
            <person name="Armitage A.D."/>
            <person name="Sobczyk M.K."/>
            <person name="Bates H.J."/>
            <person name="Dunwell J.M."/>
            <person name="Nellist C.F."/>
            <person name="Harrison R.J."/>
        </authorList>
    </citation>
    <scope>NUCLEOTIDE SEQUENCE [LARGE SCALE GENOMIC DNA]</scope>
    <source>
        <strain evidence="2 3">NOV-77</strain>
    </source>
</reference>
<dbReference type="AlphaFoldDB" id="A0A6G0QYM5"/>
<sequence>MRILDVFILQHNLNVGAKHRRNPMFHGTDFRSVCQSALICAGSLPDTPQLEYMRMLLSRSSKTDLTTIEYRLGSAAAPQHRPWERLFDMIRLDTTQIESRLLRQHEVAGDIRELLLNAHKARKSTSSKVFVELLGLEPEYESSTEFTAREFSLLKELRAEQLAANKPWSTSDVIATIVYNAAVKQLDNPALGVKKRGFRAIARRIGGVDDQLMIKPVCPGRRIIHAVDKAVNDDAVSPDEEALMKNLYAMVRTAGLKKRKQTYFMVYNFAASMCSGIEPKSEGLLQRRWEGMKRSENRHKKKKAEDCEISK</sequence>
<evidence type="ECO:0000256" key="1">
    <source>
        <dbReference type="SAM" id="MobiDB-lite"/>
    </source>
</evidence>
<name>A0A6G0QYM5_9STRA</name>
<evidence type="ECO:0000313" key="2">
    <source>
        <dbReference type="EMBL" id="KAE9309277.1"/>
    </source>
</evidence>
<proteinExistence type="predicted"/>
<feature type="region of interest" description="Disordered" evidence="1">
    <location>
        <begin position="292"/>
        <end position="311"/>
    </location>
</feature>
<gene>
    <name evidence="2" type="ORF">PF008_g20744</name>
</gene>
<accession>A0A6G0QYM5</accession>
<organism evidence="2 3">
    <name type="scientific">Phytophthora fragariae</name>
    <dbReference type="NCBI Taxonomy" id="53985"/>
    <lineage>
        <taxon>Eukaryota</taxon>
        <taxon>Sar</taxon>
        <taxon>Stramenopiles</taxon>
        <taxon>Oomycota</taxon>
        <taxon>Peronosporomycetes</taxon>
        <taxon>Peronosporales</taxon>
        <taxon>Peronosporaceae</taxon>
        <taxon>Phytophthora</taxon>
    </lineage>
</organism>